<organism evidence="2 3">
    <name type="scientific">Aneurinibacillus danicus</name>
    <dbReference type="NCBI Taxonomy" id="267746"/>
    <lineage>
        <taxon>Bacteria</taxon>
        <taxon>Bacillati</taxon>
        <taxon>Bacillota</taxon>
        <taxon>Bacilli</taxon>
        <taxon>Bacillales</taxon>
        <taxon>Paenibacillaceae</taxon>
        <taxon>Aneurinibacillus group</taxon>
        <taxon>Aneurinibacillus</taxon>
    </lineage>
</organism>
<dbReference type="AlphaFoldDB" id="A0A511V7S0"/>
<evidence type="ECO:0000313" key="3">
    <source>
        <dbReference type="Proteomes" id="UP000321157"/>
    </source>
</evidence>
<name>A0A511V7S0_9BACL</name>
<protein>
    <submittedName>
        <fullName evidence="2">Uncharacterized protein</fullName>
    </submittedName>
</protein>
<comment type="caution">
    <text evidence="2">The sequence shown here is derived from an EMBL/GenBank/DDBJ whole genome shotgun (WGS) entry which is preliminary data.</text>
</comment>
<evidence type="ECO:0000256" key="1">
    <source>
        <dbReference type="SAM" id="Phobius"/>
    </source>
</evidence>
<dbReference type="EMBL" id="BJXX01000108">
    <property type="protein sequence ID" value="GEN34996.1"/>
    <property type="molecule type" value="Genomic_DNA"/>
</dbReference>
<keyword evidence="1" id="KW-0812">Transmembrane</keyword>
<proteinExistence type="predicted"/>
<feature type="transmembrane region" description="Helical" evidence="1">
    <location>
        <begin position="21"/>
        <end position="38"/>
    </location>
</feature>
<accession>A0A511V7S0</accession>
<dbReference type="RefSeq" id="WP_170230257.1">
    <property type="nucleotide sequence ID" value="NZ_BJXX01000108.1"/>
</dbReference>
<gene>
    <name evidence="2" type="ORF">ADA01nite_24560</name>
</gene>
<keyword evidence="1" id="KW-0472">Membrane</keyword>
<evidence type="ECO:0000313" key="2">
    <source>
        <dbReference type="EMBL" id="GEN34996.1"/>
    </source>
</evidence>
<keyword evidence="1" id="KW-1133">Transmembrane helix</keyword>
<dbReference type="Proteomes" id="UP000321157">
    <property type="component" value="Unassembled WGS sequence"/>
</dbReference>
<reference evidence="2 3" key="1">
    <citation type="submission" date="2019-07" db="EMBL/GenBank/DDBJ databases">
        <title>Whole genome shotgun sequence of Aneurinibacillus danicus NBRC 102444.</title>
        <authorList>
            <person name="Hosoyama A."/>
            <person name="Uohara A."/>
            <person name="Ohji S."/>
            <person name="Ichikawa N."/>
        </authorList>
    </citation>
    <scope>NUCLEOTIDE SEQUENCE [LARGE SCALE GENOMIC DNA]</scope>
    <source>
        <strain evidence="2 3">NBRC 102444</strain>
    </source>
</reference>
<keyword evidence="3" id="KW-1185">Reference proteome</keyword>
<sequence length="55" mass="6098">MQKSQSFNDVQKDAAAFDGEQFSTFILLVILIFLGFFGTKNVDASDFPIDVPLNP</sequence>